<dbReference type="InterPro" id="IPR011055">
    <property type="entry name" value="Dup_hybrid_motif"/>
</dbReference>
<organism evidence="1 2">
    <name type="scientific">Muriicola jejuensis</name>
    <dbReference type="NCBI Taxonomy" id="504488"/>
    <lineage>
        <taxon>Bacteria</taxon>
        <taxon>Pseudomonadati</taxon>
        <taxon>Bacteroidota</taxon>
        <taxon>Flavobacteriia</taxon>
        <taxon>Flavobacteriales</taxon>
        <taxon>Flavobacteriaceae</taxon>
        <taxon>Muriicola</taxon>
    </lineage>
</organism>
<dbReference type="AlphaFoldDB" id="A0A6P0U8W4"/>
<gene>
    <name evidence="1" type="ORF">GWK09_03790</name>
</gene>
<keyword evidence="2" id="KW-1185">Reference proteome</keyword>
<protein>
    <recommendedName>
        <fullName evidence="3">Peptidoglycan DD-metalloendopeptidase family protein</fullName>
    </recommendedName>
</protein>
<evidence type="ECO:0000313" key="2">
    <source>
        <dbReference type="Proteomes" id="UP000468443"/>
    </source>
</evidence>
<dbReference type="RefSeq" id="WP_163691671.1">
    <property type="nucleotide sequence ID" value="NZ_FXTW01000001.1"/>
</dbReference>
<accession>A0A6P0U8W4</accession>
<name>A0A6P0U8W4_9FLAO</name>
<sequence length="313" mass="35948">MKSTSILAAICFTLCITVSFYGYAQEKIEISSSRNEDNSITYTYEKQTPGSHLIILDIQQITNAIPPREFITVSGRSGNLFTLKPINEKTGINFRFSYSSIRGKYDPKPDFNFVYSLPFKKGKEIKVDELSAIEERAGIGKPENWKAFMFTTSSRSDSVFVARKGLVVEVVEDKDRDYNLEYSFKQEANYVIIEHRDGTMARYDVLEKNSVVPEVGQTVFPGDFLAMAGTYDKLENKQLRFWVYYLNELDRDVLRNPRRMSDGNVFYSHLNPLFLTSEGTKRLKKGDFATAAIHEELITAEMSRREKKKRSTD</sequence>
<evidence type="ECO:0008006" key="3">
    <source>
        <dbReference type="Google" id="ProtNLM"/>
    </source>
</evidence>
<dbReference type="Gene3D" id="2.70.70.10">
    <property type="entry name" value="Glucose Permease (Domain IIA)"/>
    <property type="match status" value="1"/>
</dbReference>
<evidence type="ECO:0000313" key="1">
    <source>
        <dbReference type="EMBL" id="NER09625.1"/>
    </source>
</evidence>
<dbReference type="Proteomes" id="UP000468443">
    <property type="component" value="Unassembled WGS sequence"/>
</dbReference>
<comment type="caution">
    <text evidence="1">The sequence shown here is derived from an EMBL/GenBank/DDBJ whole genome shotgun (WGS) entry which is preliminary data.</text>
</comment>
<dbReference type="EMBL" id="JAABOP010000001">
    <property type="protein sequence ID" value="NER09625.1"/>
    <property type="molecule type" value="Genomic_DNA"/>
</dbReference>
<proteinExistence type="predicted"/>
<reference evidence="1 2" key="1">
    <citation type="submission" date="2020-01" db="EMBL/GenBank/DDBJ databases">
        <title>Muriicola jejuensis KCTC 22299.</title>
        <authorList>
            <person name="Wang G."/>
        </authorList>
    </citation>
    <scope>NUCLEOTIDE SEQUENCE [LARGE SCALE GENOMIC DNA]</scope>
    <source>
        <strain evidence="1 2">KCTC 22299</strain>
    </source>
</reference>